<dbReference type="Pfam" id="PF14437">
    <property type="entry name" value="MafB19-deam"/>
    <property type="match status" value="1"/>
</dbReference>
<keyword evidence="13" id="KW-1185">Reference proteome</keyword>
<dbReference type="InterPro" id="IPR016192">
    <property type="entry name" value="APOBEC/CMP_deaminase_Zn-bd"/>
</dbReference>
<feature type="domain" description="CMP/dCMP-type deaminase" evidence="11">
    <location>
        <begin position="1"/>
        <end position="120"/>
    </location>
</feature>
<evidence type="ECO:0000313" key="12">
    <source>
        <dbReference type="EMBL" id="CAI8026759.1"/>
    </source>
</evidence>
<evidence type="ECO:0000256" key="7">
    <source>
        <dbReference type="ARBA" id="ARBA00022723"/>
    </source>
</evidence>
<evidence type="ECO:0000256" key="8">
    <source>
        <dbReference type="ARBA" id="ARBA00022801"/>
    </source>
</evidence>
<evidence type="ECO:0000256" key="9">
    <source>
        <dbReference type="ARBA" id="ARBA00022833"/>
    </source>
</evidence>
<evidence type="ECO:0000256" key="6">
    <source>
        <dbReference type="ARBA" id="ARBA00022694"/>
    </source>
</evidence>
<dbReference type="EC" id="3.5.4.33" evidence="4"/>
<dbReference type="AlphaFoldDB" id="A0AA35SBQ9"/>
<sequence length="142" mass="15303">MQQALELARKAVEIGEVPVGAILVKDDTCIAATHNLREQSGNPIAHAEVLAIQEASQTLGNWRLTDTTLYVTLEPCPMCAGAIVLSRIPKVVYGASDPKAGSAGTLYNIVQDERLNHQVELVSGVCAEESSALLKSFFKNRR</sequence>
<dbReference type="InterPro" id="IPR028883">
    <property type="entry name" value="tRNA_aden_deaminase"/>
</dbReference>
<dbReference type="GO" id="GO:0002100">
    <property type="term" value="P:tRNA wobble adenosine to inosine editing"/>
    <property type="evidence" value="ECO:0007669"/>
    <property type="project" value="InterPro"/>
</dbReference>
<comment type="subunit">
    <text evidence="3">Homodimer.</text>
</comment>
<evidence type="ECO:0000256" key="3">
    <source>
        <dbReference type="ARBA" id="ARBA00011738"/>
    </source>
</evidence>
<comment type="similarity">
    <text evidence="2">Belongs to the cytidine and deoxycytidylate deaminase family. ADAT2 subfamily.</text>
</comment>
<dbReference type="PROSITE" id="PS00903">
    <property type="entry name" value="CYT_DCMP_DEAMINASES_1"/>
    <property type="match status" value="1"/>
</dbReference>
<dbReference type="InterPro" id="IPR002125">
    <property type="entry name" value="CMP_dCMP_dom"/>
</dbReference>
<dbReference type="PANTHER" id="PTHR11079">
    <property type="entry name" value="CYTOSINE DEAMINASE FAMILY MEMBER"/>
    <property type="match status" value="1"/>
</dbReference>
<dbReference type="GO" id="GO:0052717">
    <property type="term" value="F:tRNA-specific adenosine-34 deaminase activity"/>
    <property type="evidence" value="ECO:0007669"/>
    <property type="project" value="UniProtKB-EC"/>
</dbReference>
<evidence type="ECO:0000259" key="11">
    <source>
        <dbReference type="PROSITE" id="PS51747"/>
    </source>
</evidence>
<gene>
    <name evidence="12" type="ORF">GBAR_LOCUS15332</name>
</gene>
<name>A0AA35SBQ9_GEOBA</name>
<dbReference type="Proteomes" id="UP001174909">
    <property type="component" value="Unassembled WGS sequence"/>
</dbReference>
<evidence type="ECO:0000256" key="10">
    <source>
        <dbReference type="ARBA" id="ARBA00048045"/>
    </source>
</evidence>
<dbReference type="NCBIfam" id="NF008113">
    <property type="entry name" value="PRK10860.1"/>
    <property type="match status" value="1"/>
</dbReference>
<accession>A0AA35SBQ9</accession>
<evidence type="ECO:0000313" key="13">
    <source>
        <dbReference type="Proteomes" id="UP001174909"/>
    </source>
</evidence>
<dbReference type="PANTHER" id="PTHR11079:SF202">
    <property type="entry name" value="TRNA-SPECIFIC ADENOSINE DEAMINASE"/>
    <property type="match status" value="1"/>
</dbReference>
<dbReference type="Gene3D" id="3.40.140.10">
    <property type="entry name" value="Cytidine Deaminase, domain 2"/>
    <property type="match status" value="1"/>
</dbReference>
<dbReference type="SUPFAM" id="SSF53927">
    <property type="entry name" value="Cytidine deaminase-like"/>
    <property type="match status" value="1"/>
</dbReference>
<evidence type="ECO:0000256" key="5">
    <source>
        <dbReference type="ARBA" id="ARBA00019216"/>
    </source>
</evidence>
<dbReference type="PROSITE" id="PS51747">
    <property type="entry name" value="CYT_DCMP_DEAMINASES_2"/>
    <property type="match status" value="1"/>
</dbReference>
<dbReference type="FunFam" id="3.40.140.10:FF:000005">
    <property type="entry name" value="tRNA-specific adenosine deaminase"/>
    <property type="match status" value="1"/>
</dbReference>
<comment type="caution">
    <text evidence="12">The sequence shown here is derived from an EMBL/GenBank/DDBJ whole genome shotgun (WGS) entry which is preliminary data.</text>
</comment>
<keyword evidence="8" id="KW-0378">Hydrolase</keyword>
<comment type="catalytic activity">
    <reaction evidence="10">
        <text>adenosine(34) in tRNA + H2O + H(+) = inosine(34) in tRNA + NH4(+)</text>
        <dbReference type="Rhea" id="RHEA:43168"/>
        <dbReference type="Rhea" id="RHEA-COMP:10373"/>
        <dbReference type="Rhea" id="RHEA-COMP:10374"/>
        <dbReference type="ChEBI" id="CHEBI:15377"/>
        <dbReference type="ChEBI" id="CHEBI:15378"/>
        <dbReference type="ChEBI" id="CHEBI:28938"/>
        <dbReference type="ChEBI" id="CHEBI:74411"/>
        <dbReference type="ChEBI" id="CHEBI:82852"/>
        <dbReference type="EC" id="3.5.4.33"/>
    </reaction>
</comment>
<organism evidence="12 13">
    <name type="scientific">Geodia barretti</name>
    <name type="common">Barrett's horny sponge</name>
    <dbReference type="NCBI Taxonomy" id="519541"/>
    <lineage>
        <taxon>Eukaryota</taxon>
        <taxon>Metazoa</taxon>
        <taxon>Porifera</taxon>
        <taxon>Demospongiae</taxon>
        <taxon>Heteroscleromorpha</taxon>
        <taxon>Tetractinellida</taxon>
        <taxon>Astrophorina</taxon>
        <taxon>Geodiidae</taxon>
        <taxon>Geodia</taxon>
    </lineage>
</organism>
<reference evidence="12" key="1">
    <citation type="submission" date="2023-03" db="EMBL/GenBank/DDBJ databases">
        <authorList>
            <person name="Steffen K."/>
            <person name="Cardenas P."/>
        </authorList>
    </citation>
    <scope>NUCLEOTIDE SEQUENCE</scope>
</reference>
<evidence type="ECO:0000256" key="4">
    <source>
        <dbReference type="ARBA" id="ARBA00012740"/>
    </source>
</evidence>
<dbReference type="GO" id="GO:0008270">
    <property type="term" value="F:zinc ion binding"/>
    <property type="evidence" value="ECO:0007669"/>
    <property type="project" value="InterPro"/>
</dbReference>
<dbReference type="CDD" id="cd01285">
    <property type="entry name" value="nucleoside_deaminase"/>
    <property type="match status" value="1"/>
</dbReference>
<protein>
    <recommendedName>
        <fullName evidence="5">tRNA-specific adenosine deaminase 2</fullName>
        <ecNumber evidence="4">3.5.4.33</ecNumber>
    </recommendedName>
</protein>
<keyword evidence="9" id="KW-0862">Zinc</keyword>
<keyword evidence="7" id="KW-0479">Metal-binding</keyword>
<keyword evidence="6" id="KW-0819">tRNA processing</keyword>
<evidence type="ECO:0000256" key="1">
    <source>
        <dbReference type="ARBA" id="ARBA00001947"/>
    </source>
</evidence>
<dbReference type="InterPro" id="IPR016193">
    <property type="entry name" value="Cytidine_deaminase-like"/>
</dbReference>
<dbReference type="InterPro" id="IPR058535">
    <property type="entry name" value="MafB19-deam"/>
</dbReference>
<proteinExistence type="inferred from homology"/>
<dbReference type="HAMAP" id="MF_00972">
    <property type="entry name" value="tRNA_aden_deaminase"/>
    <property type="match status" value="1"/>
</dbReference>
<comment type="cofactor">
    <cofactor evidence="1">
        <name>Zn(2+)</name>
        <dbReference type="ChEBI" id="CHEBI:29105"/>
    </cofactor>
</comment>
<evidence type="ECO:0000256" key="2">
    <source>
        <dbReference type="ARBA" id="ARBA00010669"/>
    </source>
</evidence>
<dbReference type="EMBL" id="CASHTH010002232">
    <property type="protein sequence ID" value="CAI8026759.1"/>
    <property type="molecule type" value="Genomic_DNA"/>
</dbReference>